<dbReference type="Proteomes" id="UP000006867">
    <property type="component" value="Chromosome"/>
</dbReference>
<feature type="domain" description="Barstar (barnase inhibitor)" evidence="2">
    <location>
        <begin position="2"/>
        <end position="80"/>
    </location>
</feature>
<dbReference type="InterPro" id="IPR035905">
    <property type="entry name" value="Barstar-like_sf"/>
</dbReference>
<dbReference type="GeneID" id="92916023"/>
<comment type="similarity">
    <text evidence="1">Belongs to the barstar family.</text>
</comment>
<accession>A0ABM5LU68</accession>
<organism evidence="3 4">
    <name type="scientific">Bacillus atrophaeus (strain 1942)</name>
    <dbReference type="NCBI Taxonomy" id="720555"/>
    <lineage>
        <taxon>Bacteria</taxon>
        <taxon>Bacillati</taxon>
        <taxon>Bacillota</taxon>
        <taxon>Bacilli</taxon>
        <taxon>Bacillales</taxon>
        <taxon>Bacillaceae</taxon>
        <taxon>Bacillus</taxon>
    </lineage>
</organism>
<dbReference type="RefSeq" id="WP_004430559.1">
    <property type="nucleotide sequence ID" value="NC_014639.1"/>
</dbReference>
<dbReference type="Gene3D" id="3.30.370.10">
    <property type="entry name" value="Barstar-like"/>
    <property type="match status" value="1"/>
</dbReference>
<reference evidence="3 4" key="1">
    <citation type="journal article" date="2011" name="Front. Microbiol.">
        <title>Genomic signatures of strain selection and enhancement in Bacillus atrophaeus var. globigii, a historical biowarfare simulant.</title>
        <authorList>
            <person name="Gibbons H.S."/>
            <person name="Broomall S.M."/>
            <person name="McNew L.A."/>
            <person name="Daligault H."/>
            <person name="Chapman C."/>
            <person name="Bruce D."/>
            <person name="Karavis M."/>
            <person name="Krepps M."/>
            <person name="McGregor P.A."/>
            <person name="Hong C."/>
            <person name="Park K.H."/>
            <person name="Akmal A."/>
            <person name="Feldman A."/>
            <person name="Lin J.S."/>
            <person name="Chang W.E."/>
            <person name="Higgs B.W."/>
            <person name="Demirev P."/>
            <person name="Lindquist J."/>
            <person name="Liem A."/>
            <person name="Fochler E."/>
            <person name="Read T.D."/>
            <person name="Tapia R."/>
            <person name="Johnson S."/>
            <person name="Bishop-Lilly K.A."/>
            <person name="Detter C."/>
            <person name="Han C."/>
            <person name="Sozhamannan S."/>
            <person name="Rosenzweig C.N."/>
            <person name="Skowronski E.W."/>
        </authorList>
    </citation>
    <scope>NUCLEOTIDE SEQUENCE [LARGE SCALE GENOMIC DNA]</scope>
    <source>
        <strain evidence="3 4">1942</strain>
    </source>
</reference>
<dbReference type="InterPro" id="IPR000468">
    <property type="entry name" value="Barstar"/>
</dbReference>
<gene>
    <name evidence="3" type="ordered locus">BATR1942_01755</name>
</gene>
<dbReference type="CDD" id="cd05142">
    <property type="entry name" value="Barstar"/>
    <property type="match status" value="1"/>
</dbReference>
<evidence type="ECO:0000256" key="1">
    <source>
        <dbReference type="ARBA" id="ARBA00006845"/>
    </source>
</evidence>
<dbReference type="EMBL" id="CP002207">
    <property type="protein sequence ID" value="ADP31309.1"/>
    <property type="molecule type" value="Genomic_DNA"/>
</dbReference>
<evidence type="ECO:0000259" key="2">
    <source>
        <dbReference type="Pfam" id="PF01337"/>
    </source>
</evidence>
<proteinExistence type="inferred from homology"/>
<evidence type="ECO:0000313" key="4">
    <source>
        <dbReference type="Proteomes" id="UP000006867"/>
    </source>
</evidence>
<dbReference type="SUPFAM" id="SSF52038">
    <property type="entry name" value="Barstar-related"/>
    <property type="match status" value="1"/>
</dbReference>
<name>A0ABM5LU68_BACA1</name>
<keyword evidence="4" id="KW-1185">Reference proteome</keyword>
<dbReference type="Pfam" id="PF01337">
    <property type="entry name" value="Barstar"/>
    <property type="match status" value="1"/>
</dbReference>
<evidence type="ECO:0000313" key="3">
    <source>
        <dbReference type="EMBL" id="ADP31309.1"/>
    </source>
</evidence>
<protein>
    <submittedName>
        <fullName evidence="3">RNAse inhibitor</fullName>
    </submittedName>
</protein>
<sequence>MNKIIINGEQIRDVKNLHRQLKQDLELPEYYGENLDALWDCLTGWVEFPIVIEWKHFDQSKKLLGSSAEAFWEVFQSARADGYDITIVKS</sequence>